<proteinExistence type="predicted"/>
<dbReference type="AlphaFoldDB" id="A0A1F6V5I1"/>
<evidence type="ECO:0000313" key="2">
    <source>
        <dbReference type="EMBL" id="OGI64878.1"/>
    </source>
</evidence>
<dbReference type="EMBL" id="MFTP01000026">
    <property type="protein sequence ID" value="OGI64878.1"/>
    <property type="molecule type" value="Genomic_DNA"/>
</dbReference>
<name>A0A1F6V5I1_9BACT</name>
<dbReference type="Proteomes" id="UP000177370">
    <property type="component" value="Unassembled WGS sequence"/>
</dbReference>
<feature type="domain" description="DUF6922" evidence="1">
    <location>
        <begin position="6"/>
        <end position="56"/>
    </location>
</feature>
<accession>A0A1F6V5I1</accession>
<dbReference type="Pfam" id="PF21956">
    <property type="entry name" value="DUF6922"/>
    <property type="match status" value="1"/>
</dbReference>
<protein>
    <recommendedName>
        <fullName evidence="1">DUF6922 domain-containing protein</fullName>
    </recommendedName>
</protein>
<organism evidence="2 3">
    <name type="scientific">Candidatus Nomurabacteria bacterium RIFCSPHIGHO2_01_FULL_40_24b</name>
    <dbReference type="NCBI Taxonomy" id="1801739"/>
    <lineage>
        <taxon>Bacteria</taxon>
        <taxon>Candidatus Nomuraibacteriota</taxon>
    </lineage>
</organism>
<dbReference type="InterPro" id="IPR053830">
    <property type="entry name" value="DUF6922"/>
</dbReference>
<evidence type="ECO:0000259" key="1">
    <source>
        <dbReference type="Pfam" id="PF21956"/>
    </source>
</evidence>
<gene>
    <name evidence="2" type="ORF">A2647_02980</name>
</gene>
<sequence>MLPDIFKEILWSYDFNKCDPVAMKKTVIVQALTYGKFKHWKWIRSFYGDDTIRKVLSGVRGTEIGEKSKELIGVIFNFNNWNYAPRGS</sequence>
<evidence type="ECO:0000313" key="3">
    <source>
        <dbReference type="Proteomes" id="UP000177370"/>
    </source>
</evidence>
<reference evidence="2 3" key="1">
    <citation type="journal article" date="2016" name="Nat. Commun.">
        <title>Thousands of microbial genomes shed light on interconnected biogeochemical processes in an aquifer system.</title>
        <authorList>
            <person name="Anantharaman K."/>
            <person name="Brown C.T."/>
            <person name="Hug L.A."/>
            <person name="Sharon I."/>
            <person name="Castelle C.J."/>
            <person name="Probst A.J."/>
            <person name="Thomas B.C."/>
            <person name="Singh A."/>
            <person name="Wilkins M.J."/>
            <person name="Karaoz U."/>
            <person name="Brodie E.L."/>
            <person name="Williams K.H."/>
            <person name="Hubbard S.S."/>
            <person name="Banfield J.F."/>
        </authorList>
    </citation>
    <scope>NUCLEOTIDE SEQUENCE [LARGE SCALE GENOMIC DNA]</scope>
</reference>
<comment type="caution">
    <text evidence="2">The sequence shown here is derived from an EMBL/GenBank/DDBJ whole genome shotgun (WGS) entry which is preliminary data.</text>
</comment>